<gene>
    <name evidence="1" type="ORF">A4U43_C07F23040</name>
</gene>
<evidence type="ECO:0000313" key="1">
    <source>
        <dbReference type="EMBL" id="ONK64190.1"/>
    </source>
</evidence>
<dbReference type="Gramene" id="ONK64190">
    <property type="protein sequence ID" value="ONK64190"/>
    <property type="gene ID" value="A4U43_C07F23040"/>
</dbReference>
<evidence type="ECO:0000313" key="2">
    <source>
        <dbReference type="Proteomes" id="UP000243459"/>
    </source>
</evidence>
<dbReference type="Proteomes" id="UP000243459">
    <property type="component" value="Chromosome 7"/>
</dbReference>
<sequence length="107" mass="12382">MYGYSESPWETCMARRKPGRGLVERKGEFHHPCHKIENPQHGSLKQIMQVSQFGMPCKVRKEFVLMELSKYSSLFWSPMLLLMTAMAMRETLMLGMIEAFTACCSEL</sequence>
<reference evidence="2" key="1">
    <citation type="journal article" date="2017" name="Nat. Commun.">
        <title>The asparagus genome sheds light on the origin and evolution of a young Y chromosome.</title>
        <authorList>
            <person name="Harkess A."/>
            <person name="Zhou J."/>
            <person name="Xu C."/>
            <person name="Bowers J.E."/>
            <person name="Van der Hulst R."/>
            <person name="Ayyampalayam S."/>
            <person name="Mercati F."/>
            <person name="Riccardi P."/>
            <person name="McKain M.R."/>
            <person name="Kakrana A."/>
            <person name="Tang H."/>
            <person name="Ray J."/>
            <person name="Groenendijk J."/>
            <person name="Arikit S."/>
            <person name="Mathioni S.M."/>
            <person name="Nakano M."/>
            <person name="Shan H."/>
            <person name="Telgmann-Rauber A."/>
            <person name="Kanno A."/>
            <person name="Yue Z."/>
            <person name="Chen H."/>
            <person name="Li W."/>
            <person name="Chen Y."/>
            <person name="Xu X."/>
            <person name="Zhang Y."/>
            <person name="Luo S."/>
            <person name="Chen H."/>
            <person name="Gao J."/>
            <person name="Mao Z."/>
            <person name="Pires J.C."/>
            <person name="Luo M."/>
            <person name="Kudrna D."/>
            <person name="Wing R.A."/>
            <person name="Meyers B.C."/>
            <person name="Yi K."/>
            <person name="Kong H."/>
            <person name="Lavrijsen P."/>
            <person name="Sunseri F."/>
            <person name="Falavigna A."/>
            <person name="Ye Y."/>
            <person name="Leebens-Mack J.H."/>
            <person name="Chen G."/>
        </authorList>
    </citation>
    <scope>NUCLEOTIDE SEQUENCE [LARGE SCALE GENOMIC DNA]</scope>
    <source>
        <strain evidence="2">cv. DH0086</strain>
    </source>
</reference>
<keyword evidence="2" id="KW-1185">Reference proteome</keyword>
<name>A0A5P1EJE4_ASPOF</name>
<proteinExistence type="predicted"/>
<accession>A0A5P1EJE4</accession>
<dbReference type="AlphaFoldDB" id="A0A5P1EJE4"/>
<protein>
    <submittedName>
        <fullName evidence="1">Uncharacterized protein</fullName>
    </submittedName>
</protein>
<organism evidence="1 2">
    <name type="scientific">Asparagus officinalis</name>
    <name type="common">Garden asparagus</name>
    <dbReference type="NCBI Taxonomy" id="4686"/>
    <lineage>
        <taxon>Eukaryota</taxon>
        <taxon>Viridiplantae</taxon>
        <taxon>Streptophyta</taxon>
        <taxon>Embryophyta</taxon>
        <taxon>Tracheophyta</taxon>
        <taxon>Spermatophyta</taxon>
        <taxon>Magnoliopsida</taxon>
        <taxon>Liliopsida</taxon>
        <taxon>Asparagales</taxon>
        <taxon>Asparagaceae</taxon>
        <taxon>Asparagoideae</taxon>
        <taxon>Asparagus</taxon>
    </lineage>
</organism>
<dbReference type="EMBL" id="CM007387">
    <property type="protein sequence ID" value="ONK64190.1"/>
    <property type="molecule type" value="Genomic_DNA"/>
</dbReference>